<keyword evidence="9" id="KW-0472">Membrane</keyword>
<evidence type="ECO:0000256" key="8">
    <source>
        <dbReference type="ARBA" id="ARBA00023034"/>
    </source>
</evidence>
<dbReference type="GO" id="GO:0000139">
    <property type="term" value="C:Golgi membrane"/>
    <property type="evidence" value="ECO:0007669"/>
    <property type="project" value="UniProtKB-SubCell"/>
</dbReference>
<dbReference type="EMBL" id="JAEUBD010000526">
    <property type="protein sequence ID" value="KAH3673797.1"/>
    <property type="molecule type" value="Genomic_DNA"/>
</dbReference>
<evidence type="ECO:0000256" key="2">
    <source>
        <dbReference type="ARBA" id="ARBA00004922"/>
    </source>
</evidence>
<dbReference type="InterPro" id="IPR029044">
    <property type="entry name" value="Nucleotide-diphossugar_trans"/>
</dbReference>
<keyword evidence="8" id="KW-0333">Golgi apparatus</keyword>
<evidence type="ECO:0000256" key="6">
    <source>
        <dbReference type="ARBA" id="ARBA00022968"/>
    </source>
</evidence>
<evidence type="ECO:0000256" key="7">
    <source>
        <dbReference type="ARBA" id="ARBA00022989"/>
    </source>
</evidence>
<keyword evidence="5" id="KW-0812">Transmembrane</keyword>
<sequence>MLRPRLQKWILLALACAVLFYSTLFLYEARTTGSEVDILNFPGSALKNYWTSQHIKEQYFKNGMKGPLTAHDIRKMIQDENAMFAEDREILLRKNKDRHTYKPINVRAPMSKVFQKFAKVLKLNRMLFPHPERTITLDGKPVIWETQFEETPYNVLSENRLLEFMEFDPQFVEDLTRKHRNIISSLSKRPVGFYRGAGYTMVGGGMYTWYAYLSIRSLRKSGSTLPVEVVIPQDSQYEPKLCDEIFPNELNASCVRLSQVLGNDTLQSLGELKGYQLKSFAMLASSFEDMMYLDSDNFAVSNPDHLFESNLYKKFRMVTWPDFWRRTSSPLLYKILNIKVGNLPVRRLNDFFTPTEKYVTKEELIEVEDKINFHDRLGALPEWSSESGQILINKKEHFNTLLLSLYYNFDGPAGYHPLLSQGGAGEGDKETLVLAAHVLRKPYYQVYRKPDKLYGTFIKHAKFFVDSTIVQFDPVVDYETLKKAVKKNIQNMDNLQSAYVYSYMHAFGNFAFEDSPGKPLFYHIHNPKMNPFDYVERNLFTDPNDKELRNFGKNFPQIGYDIELWIWELVLETLCERKLEFAGFRDRDMAQICNNSLVTGRLEYLRKTGAELLSGSQVPQIDVTEDPELDQYIFDKISETQKYKNIG</sequence>
<organism evidence="10 11">
    <name type="scientific">Ogataea polymorpha</name>
    <dbReference type="NCBI Taxonomy" id="460523"/>
    <lineage>
        <taxon>Eukaryota</taxon>
        <taxon>Fungi</taxon>
        <taxon>Dikarya</taxon>
        <taxon>Ascomycota</taxon>
        <taxon>Saccharomycotina</taxon>
        <taxon>Pichiomycetes</taxon>
        <taxon>Pichiales</taxon>
        <taxon>Pichiaceae</taxon>
        <taxon>Ogataea</taxon>
    </lineage>
</organism>
<comment type="pathway">
    <text evidence="2">Protein modification; protein glycosylation.</text>
</comment>
<gene>
    <name evidence="10" type="ORF">OGATHE_001777</name>
</gene>
<dbReference type="PANTHER" id="PTHR31646:SF1">
    <property type="entry name" value="ALPHA-1,2-MANNOSYLTRANSFERASE MNN2"/>
    <property type="match status" value="1"/>
</dbReference>
<evidence type="ECO:0008006" key="12">
    <source>
        <dbReference type="Google" id="ProtNLM"/>
    </source>
</evidence>
<comment type="similarity">
    <text evidence="3">Belongs to the MNN1/MNT family.</text>
</comment>
<evidence type="ECO:0000256" key="1">
    <source>
        <dbReference type="ARBA" id="ARBA00004323"/>
    </source>
</evidence>
<evidence type="ECO:0000313" key="11">
    <source>
        <dbReference type="Proteomes" id="UP000788993"/>
    </source>
</evidence>
<keyword evidence="4" id="KW-0808">Transferase</keyword>
<dbReference type="AlphaFoldDB" id="A0A9P8PLV0"/>
<keyword evidence="6" id="KW-0735">Signal-anchor</keyword>
<dbReference type="SUPFAM" id="SSF53448">
    <property type="entry name" value="Nucleotide-diphospho-sugar transferases"/>
    <property type="match status" value="1"/>
</dbReference>
<reference evidence="10" key="1">
    <citation type="journal article" date="2021" name="Open Biol.">
        <title>Shared evolutionary footprints suggest mitochondrial oxidative damage underlies multiple complex I losses in fungi.</title>
        <authorList>
            <person name="Schikora-Tamarit M.A."/>
            <person name="Marcet-Houben M."/>
            <person name="Nosek J."/>
            <person name="Gabaldon T."/>
        </authorList>
    </citation>
    <scope>NUCLEOTIDE SEQUENCE</scope>
    <source>
        <strain evidence="10">NCAIM Y.01608</strain>
    </source>
</reference>
<keyword evidence="11" id="KW-1185">Reference proteome</keyword>
<accession>A0A9P8PLV0</accession>
<evidence type="ECO:0000256" key="3">
    <source>
        <dbReference type="ARBA" id="ARBA00009105"/>
    </source>
</evidence>
<dbReference type="Proteomes" id="UP000788993">
    <property type="component" value="Unassembled WGS sequence"/>
</dbReference>
<reference evidence="10" key="2">
    <citation type="submission" date="2021-01" db="EMBL/GenBank/DDBJ databases">
        <authorList>
            <person name="Schikora-Tamarit M.A."/>
        </authorList>
    </citation>
    <scope>NUCLEOTIDE SEQUENCE</scope>
    <source>
        <strain evidence="10">NCAIM Y.01608</strain>
    </source>
</reference>
<dbReference type="Pfam" id="PF11051">
    <property type="entry name" value="Mannosyl_trans3"/>
    <property type="match status" value="1"/>
</dbReference>
<dbReference type="GO" id="GO:0046354">
    <property type="term" value="P:mannan biosynthetic process"/>
    <property type="evidence" value="ECO:0007669"/>
    <property type="project" value="TreeGrafter"/>
</dbReference>
<evidence type="ECO:0000256" key="5">
    <source>
        <dbReference type="ARBA" id="ARBA00022692"/>
    </source>
</evidence>
<keyword evidence="7" id="KW-1133">Transmembrane helix</keyword>
<name>A0A9P8PLV0_9ASCO</name>
<proteinExistence type="inferred from homology"/>
<protein>
    <recommendedName>
        <fullName evidence="12">Alpha-1,2-mannosyltransferase</fullName>
    </recommendedName>
</protein>
<dbReference type="InterPro" id="IPR022751">
    <property type="entry name" value="Alpha_mannosyltransferase"/>
</dbReference>
<comment type="subcellular location">
    <subcellularLocation>
        <location evidence="1">Golgi apparatus membrane</location>
        <topology evidence="1">Single-pass type II membrane protein</topology>
    </subcellularLocation>
</comment>
<evidence type="ECO:0000313" key="10">
    <source>
        <dbReference type="EMBL" id="KAH3673797.1"/>
    </source>
</evidence>
<comment type="caution">
    <text evidence="10">The sequence shown here is derived from an EMBL/GenBank/DDBJ whole genome shotgun (WGS) entry which is preliminary data.</text>
</comment>
<evidence type="ECO:0000256" key="4">
    <source>
        <dbReference type="ARBA" id="ARBA00022679"/>
    </source>
</evidence>
<dbReference type="PANTHER" id="PTHR31646">
    <property type="entry name" value="ALPHA-1,2-MANNOSYLTRANSFERASE MNN2"/>
    <property type="match status" value="1"/>
</dbReference>
<evidence type="ECO:0000256" key="9">
    <source>
        <dbReference type="ARBA" id="ARBA00023136"/>
    </source>
</evidence>
<dbReference type="GO" id="GO:0000026">
    <property type="term" value="F:alpha-1,2-mannosyltransferase activity"/>
    <property type="evidence" value="ECO:0007669"/>
    <property type="project" value="TreeGrafter"/>
</dbReference>